<name>A0A8H3FQE9_9LECA</name>
<gene>
    <name evidence="2" type="ORF">GOMPHAMPRED_005227</name>
</gene>
<dbReference type="InterPro" id="IPR036047">
    <property type="entry name" value="F-box-like_dom_sf"/>
</dbReference>
<dbReference type="AlphaFoldDB" id="A0A8H3FQE9"/>
<reference evidence="2" key="1">
    <citation type="submission" date="2021-03" db="EMBL/GenBank/DDBJ databases">
        <authorList>
            <person name="Tagirdzhanova G."/>
        </authorList>
    </citation>
    <scope>NUCLEOTIDE SEQUENCE</scope>
</reference>
<dbReference type="InterPro" id="IPR001810">
    <property type="entry name" value="F-box_dom"/>
</dbReference>
<dbReference type="PROSITE" id="PS50181">
    <property type="entry name" value="FBOX"/>
    <property type="match status" value="1"/>
</dbReference>
<evidence type="ECO:0000313" key="3">
    <source>
        <dbReference type="Proteomes" id="UP000664169"/>
    </source>
</evidence>
<feature type="domain" description="F-box" evidence="1">
    <location>
        <begin position="2"/>
        <end position="51"/>
    </location>
</feature>
<protein>
    <recommendedName>
        <fullName evidence="1">F-box domain-containing protein</fullName>
    </recommendedName>
</protein>
<evidence type="ECO:0000313" key="2">
    <source>
        <dbReference type="EMBL" id="CAF9928744.1"/>
    </source>
</evidence>
<comment type="caution">
    <text evidence="2">The sequence shown here is derived from an EMBL/GenBank/DDBJ whole genome shotgun (WGS) entry which is preliminary data.</text>
</comment>
<dbReference type="OrthoDB" id="3886018at2759"/>
<accession>A0A8H3FQE9</accession>
<dbReference type="Proteomes" id="UP000664169">
    <property type="component" value="Unassembled WGS sequence"/>
</dbReference>
<dbReference type="SUPFAM" id="SSF81383">
    <property type="entry name" value="F-box domain"/>
    <property type="match status" value="1"/>
</dbReference>
<dbReference type="EMBL" id="CAJPDQ010000030">
    <property type="protein sequence ID" value="CAF9928744.1"/>
    <property type="molecule type" value="Genomic_DNA"/>
</dbReference>
<evidence type="ECO:0000259" key="1">
    <source>
        <dbReference type="PROSITE" id="PS50181"/>
    </source>
</evidence>
<sequence>MCPRLDDLPQELIDDILANLSVQDACNLRLVSRPLQWKAIHRSFRQSFRQKRLEITQQNLENFVAVTQTGRLGCLLQNLTLYGLLISYEALSKAVMKNTRTRRHLSGFIQLSCEEPLTPAESFKAKSDLEYLSNLRSSNHEMVKSEKAVTLLAQAFKNISANAPLKRLPRLSLKIICIMDDPNLRYTPITFSQMARHTPIWPTAAETFRVTMSALMESKLRVQDLTVFNSPDMDVCSLFGDQLGTLDFPKLKNLTSHLRILSLSLVARDPYLSVCGGYGKSSQPTIEDSFAGLGTLVAHCTTLKVLDVHYFSVEYDRIHHTDHNPISITTLNSTELAERPSNQLELLVLAGLVIREHDLLEFLKRNRSQRLELDYIKLTEGSFRSILDFCSNPESGLTSLHLDSLFENTIIWFSESGARGSELDIDPFGNSLSRDGDDVWLPIDFHVYASPILSFQMPCRPQLYMRYKIRRFGPLPNRGIERMYPRP</sequence>
<keyword evidence="3" id="KW-1185">Reference proteome</keyword>
<organism evidence="2 3">
    <name type="scientific">Gomphillus americanus</name>
    <dbReference type="NCBI Taxonomy" id="1940652"/>
    <lineage>
        <taxon>Eukaryota</taxon>
        <taxon>Fungi</taxon>
        <taxon>Dikarya</taxon>
        <taxon>Ascomycota</taxon>
        <taxon>Pezizomycotina</taxon>
        <taxon>Lecanoromycetes</taxon>
        <taxon>OSLEUM clade</taxon>
        <taxon>Ostropomycetidae</taxon>
        <taxon>Ostropales</taxon>
        <taxon>Graphidaceae</taxon>
        <taxon>Gomphilloideae</taxon>
        <taxon>Gomphillus</taxon>
    </lineage>
</organism>
<dbReference type="Pfam" id="PF00646">
    <property type="entry name" value="F-box"/>
    <property type="match status" value="1"/>
</dbReference>
<dbReference type="SMART" id="SM00256">
    <property type="entry name" value="FBOX"/>
    <property type="match status" value="1"/>
</dbReference>
<proteinExistence type="predicted"/>